<dbReference type="SUPFAM" id="SSF54373">
    <property type="entry name" value="FAD-linked reductases, C-terminal domain"/>
    <property type="match status" value="1"/>
</dbReference>
<evidence type="ECO:0000313" key="9">
    <source>
        <dbReference type="Proteomes" id="UP000184330"/>
    </source>
</evidence>
<evidence type="ECO:0000256" key="3">
    <source>
        <dbReference type="ARBA" id="ARBA00022827"/>
    </source>
</evidence>
<dbReference type="GO" id="GO:0071949">
    <property type="term" value="F:FAD binding"/>
    <property type="evidence" value="ECO:0007669"/>
    <property type="project" value="InterPro"/>
</dbReference>
<comment type="similarity">
    <text evidence="1">Belongs to the paxM FAD-dependent monooxygenase family.</text>
</comment>
<dbReference type="Proteomes" id="UP000184330">
    <property type="component" value="Unassembled WGS sequence"/>
</dbReference>
<dbReference type="InterPro" id="IPR050493">
    <property type="entry name" value="FAD-dep_Monooxygenase_BioMet"/>
</dbReference>
<keyword evidence="5" id="KW-0503">Monooxygenase</keyword>
<dbReference type="Pfam" id="PF01494">
    <property type="entry name" value="FAD_binding_3"/>
    <property type="match status" value="1"/>
</dbReference>
<evidence type="ECO:0000256" key="6">
    <source>
        <dbReference type="SAM" id="MobiDB-lite"/>
    </source>
</evidence>
<dbReference type="GO" id="GO:0004497">
    <property type="term" value="F:monooxygenase activity"/>
    <property type="evidence" value="ECO:0007669"/>
    <property type="project" value="UniProtKB-KW"/>
</dbReference>
<evidence type="ECO:0000256" key="4">
    <source>
        <dbReference type="ARBA" id="ARBA00023002"/>
    </source>
</evidence>
<reference evidence="8 9" key="1">
    <citation type="submission" date="2016-03" db="EMBL/GenBank/DDBJ databases">
        <authorList>
            <person name="Ploux O."/>
        </authorList>
    </citation>
    <scope>NUCLEOTIDE SEQUENCE [LARGE SCALE GENOMIC DNA]</scope>
    <source>
        <strain evidence="8 9">UAMH 11012</strain>
    </source>
</reference>
<keyword evidence="9" id="KW-1185">Reference proteome</keyword>
<evidence type="ECO:0000256" key="1">
    <source>
        <dbReference type="ARBA" id="ARBA00007992"/>
    </source>
</evidence>
<dbReference type="OrthoDB" id="1047367at2759"/>
<dbReference type="PANTHER" id="PTHR13789">
    <property type="entry name" value="MONOOXYGENASE"/>
    <property type="match status" value="1"/>
</dbReference>
<keyword evidence="4" id="KW-0560">Oxidoreductase</keyword>
<evidence type="ECO:0000256" key="2">
    <source>
        <dbReference type="ARBA" id="ARBA00022630"/>
    </source>
</evidence>
<evidence type="ECO:0000313" key="8">
    <source>
        <dbReference type="EMBL" id="CZR51361.1"/>
    </source>
</evidence>
<dbReference type="PANTHER" id="PTHR13789:SF261">
    <property type="entry name" value="HYDROXYLASE, PUTATIVE (AFU_ORTHOLOGUE AFUA_7G00590)-RELATED"/>
    <property type="match status" value="1"/>
</dbReference>
<dbReference type="InterPro" id="IPR002938">
    <property type="entry name" value="FAD-bd"/>
</dbReference>
<sequence length="323" mass="34954">MNSTTPSTNGSESQLNGHHSSSPSRPLKILIAGAGIGGLFAAISRTSAGHSMATVEITLQSRIKGVDCDRTGLILENGEYVQGDLVISADGVHSVIRNSVLGYKTSPKPFGTSAFRFLIPISEVKADPKTAHFVEKPGELAMVYGEEGRLVLYPCRNNTELNFVAMIPDYESGAENNTGWNQAGSKAVLLRLFDGFSDDIKALLEKAPEDTVKLWKLLDHDALPTWSRGSVVLIGDAAHQFLPHQGQGGAQAMEDGAALGALLPLGTLSSEIPSRLKLYFRAGIEHVKREIMDPLQFTDYNFRHDAFEHAAETLRNEVNTARA</sequence>
<name>A0A1L7WF01_9HELO</name>
<dbReference type="InterPro" id="IPR036188">
    <property type="entry name" value="FAD/NAD-bd_sf"/>
</dbReference>
<keyword evidence="3" id="KW-0274">FAD</keyword>
<accession>A0A1L7WF01</accession>
<gene>
    <name evidence="8" type="ORF">PAC_01236</name>
</gene>
<feature type="domain" description="FAD-binding" evidence="7">
    <location>
        <begin position="77"/>
        <end position="263"/>
    </location>
</feature>
<dbReference type="AlphaFoldDB" id="A0A1L7WF01"/>
<organism evidence="8 9">
    <name type="scientific">Phialocephala subalpina</name>
    <dbReference type="NCBI Taxonomy" id="576137"/>
    <lineage>
        <taxon>Eukaryota</taxon>
        <taxon>Fungi</taxon>
        <taxon>Dikarya</taxon>
        <taxon>Ascomycota</taxon>
        <taxon>Pezizomycotina</taxon>
        <taxon>Leotiomycetes</taxon>
        <taxon>Helotiales</taxon>
        <taxon>Mollisiaceae</taxon>
        <taxon>Phialocephala</taxon>
        <taxon>Phialocephala fortinii species complex</taxon>
    </lineage>
</organism>
<dbReference type="STRING" id="576137.A0A1L7WF01"/>
<keyword evidence="2" id="KW-0285">Flavoprotein</keyword>
<dbReference type="Gene3D" id="3.50.50.60">
    <property type="entry name" value="FAD/NAD(P)-binding domain"/>
    <property type="match status" value="1"/>
</dbReference>
<feature type="region of interest" description="Disordered" evidence="6">
    <location>
        <begin position="1"/>
        <end position="24"/>
    </location>
</feature>
<evidence type="ECO:0000256" key="5">
    <source>
        <dbReference type="ARBA" id="ARBA00023033"/>
    </source>
</evidence>
<evidence type="ECO:0000259" key="7">
    <source>
        <dbReference type="Pfam" id="PF01494"/>
    </source>
</evidence>
<protein>
    <recommendedName>
        <fullName evidence="7">FAD-binding domain-containing protein</fullName>
    </recommendedName>
</protein>
<dbReference type="EMBL" id="FJOG01000001">
    <property type="protein sequence ID" value="CZR51361.1"/>
    <property type="molecule type" value="Genomic_DNA"/>
</dbReference>
<proteinExistence type="inferred from homology"/>
<dbReference type="SUPFAM" id="SSF51905">
    <property type="entry name" value="FAD/NAD(P)-binding domain"/>
    <property type="match status" value="1"/>
</dbReference>